<feature type="compositionally biased region" description="Low complexity" evidence="22">
    <location>
        <begin position="115"/>
        <end position="126"/>
    </location>
</feature>
<proteinExistence type="inferred from homology"/>
<feature type="region of interest" description="Disordered" evidence="22">
    <location>
        <begin position="115"/>
        <end position="160"/>
    </location>
</feature>
<dbReference type="RefSeq" id="XP_025577015.1">
    <property type="nucleotide sequence ID" value="XM_025722044.1"/>
</dbReference>
<dbReference type="SUPFAM" id="SSF161065">
    <property type="entry name" value="ATP synthase D chain-like"/>
    <property type="match status" value="1"/>
</dbReference>
<dbReference type="VEuPathDB" id="FungiDB:BO80DRAFT_453890"/>
<keyword evidence="15" id="KW-0496">Mitochondrion</keyword>
<evidence type="ECO:0000256" key="20">
    <source>
        <dbReference type="ARBA" id="ARBA00030300"/>
    </source>
</evidence>
<evidence type="ECO:0000259" key="23">
    <source>
        <dbReference type="PROSITE" id="PS51151"/>
    </source>
</evidence>
<dbReference type="Pfam" id="PF05873">
    <property type="entry name" value="Mt_ATP-synt_D"/>
    <property type="match status" value="1"/>
</dbReference>
<organism evidence="24 25">
    <name type="scientific">Aspergillus ibericus CBS 121593</name>
    <dbReference type="NCBI Taxonomy" id="1448316"/>
    <lineage>
        <taxon>Eukaryota</taxon>
        <taxon>Fungi</taxon>
        <taxon>Dikarya</taxon>
        <taxon>Ascomycota</taxon>
        <taxon>Pezizomycotina</taxon>
        <taxon>Eurotiomycetes</taxon>
        <taxon>Eurotiomycetidae</taxon>
        <taxon>Eurotiales</taxon>
        <taxon>Aspergillaceae</taxon>
        <taxon>Aspergillus</taxon>
        <taxon>Aspergillus subgen. Circumdati</taxon>
    </lineage>
</organism>
<evidence type="ECO:0000256" key="6">
    <source>
        <dbReference type="ARBA" id="ARBA00014437"/>
    </source>
</evidence>
<dbReference type="InterPro" id="IPR008689">
    <property type="entry name" value="ATP_synth_F0_dsu_mt"/>
</dbReference>
<evidence type="ECO:0000256" key="8">
    <source>
        <dbReference type="ARBA" id="ARBA00022448"/>
    </source>
</evidence>
<dbReference type="GO" id="GO:0005854">
    <property type="term" value="C:nascent polypeptide-associated complex"/>
    <property type="evidence" value="ECO:0007669"/>
    <property type="project" value="InterPro"/>
</dbReference>
<evidence type="ECO:0000313" key="25">
    <source>
        <dbReference type="Proteomes" id="UP000249402"/>
    </source>
</evidence>
<protein>
    <recommendedName>
        <fullName evidence="7">ATP synthase subunit d, mitochondrial</fullName>
    </recommendedName>
    <alternativeName>
        <fullName evidence="20">Alpha-NAC</fullName>
    </alternativeName>
    <alternativeName>
        <fullName evidence="6">Nascent polypeptide-associated complex subunit alpha</fullName>
    </alternativeName>
</protein>
<feature type="compositionally biased region" description="Basic and acidic residues" evidence="22">
    <location>
        <begin position="127"/>
        <end position="149"/>
    </location>
</feature>
<name>A0A395H737_9EURO</name>
<dbReference type="Gene3D" id="2.20.70.30">
    <property type="entry name" value="Nascent polypeptide-associated complex domain"/>
    <property type="match status" value="1"/>
</dbReference>
<evidence type="ECO:0000256" key="11">
    <source>
        <dbReference type="ARBA" id="ARBA00022781"/>
    </source>
</evidence>
<evidence type="ECO:0000313" key="24">
    <source>
        <dbReference type="EMBL" id="RAL02688.1"/>
    </source>
</evidence>
<dbReference type="InterPro" id="IPR038187">
    <property type="entry name" value="NAC_A/B_dom_sf"/>
</dbReference>
<feature type="coiled-coil region" evidence="21">
    <location>
        <begin position="290"/>
        <end position="317"/>
    </location>
</feature>
<keyword evidence="11" id="KW-0375">Hydrogen ion transport</keyword>
<evidence type="ECO:0000256" key="19">
    <source>
        <dbReference type="ARBA" id="ARBA00025826"/>
    </source>
</evidence>
<dbReference type="GO" id="GO:0015031">
    <property type="term" value="P:protein transport"/>
    <property type="evidence" value="ECO:0007669"/>
    <property type="project" value="UniProtKB-KW"/>
</dbReference>
<dbReference type="EMBL" id="KZ824430">
    <property type="protein sequence ID" value="RAL02688.1"/>
    <property type="molecule type" value="Genomic_DNA"/>
</dbReference>
<comment type="similarity">
    <text evidence="5">Belongs to the NAC-alpha family.</text>
</comment>
<evidence type="ECO:0000256" key="2">
    <source>
        <dbReference type="ARBA" id="ARBA00004273"/>
    </source>
</evidence>
<feature type="compositionally biased region" description="Basic and acidic residues" evidence="22">
    <location>
        <begin position="1"/>
        <end position="19"/>
    </location>
</feature>
<evidence type="ECO:0000256" key="17">
    <source>
        <dbReference type="ARBA" id="ARBA00023242"/>
    </source>
</evidence>
<feature type="region of interest" description="Disordered" evidence="22">
    <location>
        <begin position="1"/>
        <end position="40"/>
    </location>
</feature>
<keyword evidence="12" id="KW-0999">Mitochondrion inner membrane</keyword>
<feature type="compositionally biased region" description="Acidic residues" evidence="22">
    <location>
        <begin position="150"/>
        <end position="160"/>
    </location>
</feature>
<dbReference type="PANTHER" id="PTHR21713">
    <property type="entry name" value="NASCENT POLYPEPTIDE ASSOCIATED COMPLEX ALPHA SUBUNIT-RELATED"/>
    <property type="match status" value="1"/>
</dbReference>
<evidence type="ECO:0000256" key="13">
    <source>
        <dbReference type="ARBA" id="ARBA00022927"/>
    </source>
</evidence>
<reference evidence="24 25" key="1">
    <citation type="submission" date="2018-02" db="EMBL/GenBank/DDBJ databases">
        <title>The genomes of Aspergillus section Nigri reveals drivers in fungal speciation.</title>
        <authorList>
            <consortium name="DOE Joint Genome Institute"/>
            <person name="Vesth T.C."/>
            <person name="Nybo J."/>
            <person name="Theobald S."/>
            <person name="Brandl J."/>
            <person name="Frisvad J.C."/>
            <person name="Nielsen K.F."/>
            <person name="Lyhne E.K."/>
            <person name="Kogle M.E."/>
            <person name="Kuo A."/>
            <person name="Riley R."/>
            <person name="Clum A."/>
            <person name="Nolan M."/>
            <person name="Lipzen A."/>
            <person name="Salamov A."/>
            <person name="Henrissat B."/>
            <person name="Wiebenga A."/>
            <person name="De vries R.P."/>
            <person name="Grigoriev I.V."/>
            <person name="Mortensen U.H."/>
            <person name="Andersen M.R."/>
            <person name="Baker S.E."/>
        </authorList>
    </citation>
    <scope>NUCLEOTIDE SEQUENCE [LARGE SCALE GENOMIC DNA]</scope>
    <source>
        <strain evidence="24 25">CBS 121593</strain>
    </source>
</reference>
<dbReference type="GO" id="GO:0005634">
    <property type="term" value="C:nucleus"/>
    <property type="evidence" value="ECO:0007669"/>
    <property type="project" value="UniProtKB-SubCell"/>
</dbReference>
<dbReference type="Proteomes" id="UP000249402">
    <property type="component" value="Unassembled WGS sequence"/>
</dbReference>
<evidence type="ECO:0000256" key="1">
    <source>
        <dbReference type="ARBA" id="ARBA00004123"/>
    </source>
</evidence>
<keyword evidence="9" id="KW-0963">Cytoplasm</keyword>
<dbReference type="PROSITE" id="PS51151">
    <property type="entry name" value="NAC_AB"/>
    <property type="match status" value="1"/>
</dbReference>
<dbReference type="CDD" id="cd14358">
    <property type="entry name" value="UBA_NAC_euk"/>
    <property type="match status" value="1"/>
</dbReference>
<dbReference type="InterPro" id="IPR036228">
    <property type="entry name" value="ATP_synth_F0_dsu_sf_mt"/>
</dbReference>
<dbReference type="GO" id="GO:0015078">
    <property type="term" value="F:proton transmembrane transporter activity"/>
    <property type="evidence" value="ECO:0007669"/>
    <property type="project" value="InterPro"/>
</dbReference>
<evidence type="ECO:0000256" key="5">
    <source>
        <dbReference type="ARBA" id="ARBA00009882"/>
    </source>
</evidence>
<evidence type="ECO:0000256" key="22">
    <source>
        <dbReference type="SAM" id="MobiDB-lite"/>
    </source>
</evidence>
<keyword evidence="25" id="KW-1185">Reference proteome</keyword>
<feature type="domain" description="NAC-A/B" evidence="23">
    <location>
        <begin position="46"/>
        <end position="111"/>
    </location>
</feature>
<evidence type="ECO:0000256" key="4">
    <source>
        <dbReference type="ARBA" id="ARBA00006842"/>
    </source>
</evidence>
<dbReference type="OrthoDB" id="35799at2759"/>
<dbReference type="FunFam" id="2.20.70.30:FF:000002">
    <property type="entry name" value="Nascent polypeptide-associated complex (NAC), alpha subunit"/>
    <property type="match status" value="1"/>
</dbReference>
<accession>A0A395H737</accession>
<dbReference type="InterPro" id="IPR016641">
    <property type="entry name" value="EGD2/NACA0like"/>
</dbReference>
<keyword evidence="17" id="KW-0539">Nucleus</keyword>
<dbReference type="Pfam" id="PF01849">
    <property type="entry name" value="NAC"/>
    <property type="match status" value="1"/>
</dbReference>
<dbReference type="GeneID" id="37226909"/>
<dbReference type="AlphaFoldDB" id="A0A395H737"/>
<dbReference type="SMART" id="SM01407">
    <property type="entry name" value="NAC"/>
    <property type="match status" value="1"/>
</dbReference>
<comment type="similarity">
    <text evidence="4">Belongs to the ATPase d subunit family.</text>
</comment>
<dbReference type="STRING" id="1448316.A0A395H737"/>
<dbReference type="GO" id="GO:0005743">
    <property type="term" value="C:mitochondrial inner membrane"/>
    <property type="evidence" value="ECO:0007669"/>
    <property type="project" value="UniProtKB-SubCell"/>
</dbReference>
<comment type="subcellular location">
    <subcellularLocation>
        <location evidence="3">Cytoplasm</location>
    </subcellularLocation>
    <subcellularLocation>
        <location evidence="2">Mitochondrion inner membrane</location>
    </subcellularLocation>
    <subcellularLocation>
        <location evidence="1">Nucleus</location>
    </subcellularLocation>
</comment>
<evidence type="ECO:0000256" key="3">
    <source>
        <dbReference type="ARBA" id="ARBA00004496"/>
    </source>
</evidence>
<dbReference type="InterPro" id="IPR002715">
    <property type="entry name" value="Nas_poly-pep-assoc_cplx_dom"/>
</dbReference>
<dbReference type="GO" id="GO:0045259">
    <property type="term" value="C:proton-transporting ATP synthase complex"/>
    <property type="evidence" value="ECO:0007669"/>
    <property type="project" value="UniProtKB-KW"/>
</dbReference>
<keyword evidence="21" id="KW-0175">Coiled coil</keyword>
<dbReference type="GO" id="GO:0015986">
    <property type="term" value="P:proton motive force-driven ATP synthesis"/>
    <property type="evidence" value="ECO:0007669"/>
    <property type="project" value="InterPro"/>
</dbReference>
<evidence type="ECO:0000256" key="7">
    <source>
        <dbReference type="ARBA" id="ARBA00021688"/>
    </source>
</evidence>
<keyword evidence="8" id="KW-0813">Transport</keyword>
<keyword evidence="16" id="KW-0472">Membrane</keyword>
<evidence type="ECO:0000256" key="18">
    <source>
        <dbReference type="ARBA" id="ARBA00023310"/>
    </source>
</evidence>
<evidence type="ECO:0000256" key="9">
    <source>
        <dbReference type="ARBA" id="ARBA00022490"/>
    </source>
</evidence>
<keyword evidence="13" id="KW-0653">Protein transport</keyword>
<comment type="subunit">
    <text evidence="19">Part of the nascent polypeptide-associated complex (NAC), consisting of EGD2 and EGD1. NAC associates with ribosomes via EGD1.</text>
</comment>
<evidence type="ECO:0000256" key="21">
    <source>
        <dbReference type="SAM" id="Coils"/>
    </source>
</evidence>
<keyword evidence="18" id="KW-0066">ATP synthesis</keyword>
<keyword evidence="10" id="KW-0138">CF(0)</keyword>
<gene>
    <name evidence="24" type="ORF">BO80DRAFT_453890</name>
</gene>
<evidence type="ECO:0000256" key="12">
    <source>
        <dbReference type="ARBA" id="ARBA00022792"/>
    </source>
</evidence>
<evidence type="ECO:0000256" key="14">
    <source>
        <dbReference type="ARBA" id="ARBA00023065"/>
    </source>
</evidence>
<dbReference type="Gene3D" id="1.10.8.10">
    <property type="entry name" value="DNA helicase RuvA subunit, C-terminal domain"/>
    <property type="match status" value="1"/>
</dbReference>
<dbReference type="Gene3D" id="6.10.280.70">
    <property type="match status" value="1"/>
</dbReference>
<dbReference type="CDD" id="cd22054">
    <property type="entry name" value="NAC_NACA"/>
    <property type="match status" value="1"/>
</dbReference>
<keyword evidence="14" id="KW-0406">Ion transport</keyword>
<evidence type="ECO:0000256" key="10">
    <source>
        <dbReference type="ARBA" id="ARBA00022547"/>
    </source>
</evidence>
<evidence type="ECO:0000256" key="16">
    <source>
        <dbReference type="ARBA" id="ARBA00023136"/>
    </source>
</evidence>
<sequence length="363" mass="39950">MADPRVEELPDEEVPKTNVEDAGSSSESEAGDEPTIPGGAAVTIHSRNEKKARKAIGKLGLKHVPGITRVTLRRPKNILFVINQPDVYRSPSSNTWIIFGEAKIEDLNATAQATAAQQLAEAAANEHAGHDHEHDHGKGKAPEAEAKKEEEEDDGEEVDESGLEAKDIELVMAQANVSRKKAVKALRENDNDIRSAALKVDWAKLTSSLGLRGQTAASLQAFKKRNDDARRKVQLLSEQAQTVDFAHYRKVLKNQAIVNEIENHFKTFKPATYDVTRQLKAIDAFEAQAVQSAQETKGKVEAELRSLEKTLENIETARPFDELTVDEVAAAQPEIDEKTASLVSKGRWMPAGYKERFGDMSVV</sequence>
<evidence type="ECO:0000256" key="15">
    <source>
        <dbReference type="ARBA" id="ARBA00023128"/>
    </source>
</evidence>